<dbReference type="Proteomes" id="UP001193081">
    <property type="component" value="Unassembled WGS sequence"/>
</dbReference>
<feature type="region of interest" description="Disordered" evidence="1">
    <location>
        <begin position="51"/>
        <end position="75"/>
    </location>
</feature>
<evidence type="ECO:0000256" key="1">
    <source>
        <dbReference type="SAM" id="MobiDB-lite"/>
    </source>
</evidence>
<reference evidence="2 3" key="1">
    <citation type="submission" date="2021-03" db="EMBL/GenBank/DDBJ databases">
        <authorList>
            <person name="Grouzdev D.S."/>
        </authorList>
    </citation>
    <scope>NUCLEOTIDE SEQUENCE [LARGE SCALE GENOMIC DNA]</scope>
    <source>
        <strain evidence="2 3">M50-1</strain>
    </source>
</reference>
<name>A0ABS4DHW1_9CHLR</name>
<feature type="region of interest" description="Disordered" evidence="1">
    <location>
        <begin position="1"/>
        <end position="25"/>
    </location>
</feature>
<feature type="non-terminal residue" evidence="2">
    <location>
        <position position="1"/>
    </location>
</feature>
<gene>
    <name evidence="2" type="ORF">EYB53_025120</name>
</gene>
<sequence>ARSGRAEATLTRPARGAPWGAPSSQDVLAAHPKQVERGRVGASTWQVGRALAAPDLAQRPPRPSPTWQVGRARQP</sequence>
<proteinExistence type="predicted"/>
<dbReference type="EMBL" id="SIJK02000139">
    <property type="protein sequence ID" value="MBP1469015.1"/>
    <property type="molecule type" value="Genomic_DNA"/>
</dbReference>
<protein>
    <submittedName>
        <fullName evidence="2">Uncharacterized protein</fullName>
    </submittedName>
</protein>
<accession>A0ABS4DHW1</accession>
<evidence type="ECO:0000313" key="3">
    <source>
        <dbReference type="Proteomes" id="UP001193081"/>
    </source>
</evidence>
<organism evidence="2 3">
    <name type="scientific">Candidatus Chloroploca mongolica</name>
    <dbReference type="NCBI Taxonomy" id="2528176"/>
    <lineage>
        <taxon>Bacteria</taxon>
        <taxon>Bacillati</taxon>
        <taxon>Chloroflexota</taxon>
        <taxon>Chloroflexia</taxon>
        <taxon>Chloroflexales</taxon>
        <taxon>Chloroflexineae</taxon>
        <taxon>Oscillochloridaceae</taxon>
        <taxon>Candidatus Chloroploca</taxon>
    </lineage>
</organism>
<evidence type="ECO:0000313" key="2">
    <source>
        <dbReference type="EMBL" id="MBP1469015.1"/>
    </source>
</evidence>
<keyword evidence="3" id="KW-1185">Reference proteome</keyword>
<dbReference type="RefSeq" id="WP_205712773.1">
    <property type="nucleotide sequence ID" value="NZ_SIJK02000139.1"/>
</dbReference>
<comment type="caution">
    <text evidence="2">The sequence shown here is derived from an EMBL/GenBank/DDBJ whole genome shotgun (WGS) entry which is preliminary data.</text>
</comment>